<keyword evidence="1" id="KW-0812">Transmembrane</keyword>
<dbReference type="RefSeq" id="WP_404546878.1">
    <property type="nucleotide sequence ID" value="NZ_JADIKJ010000008.1"/>
</dbReference>
<dbReference type="InterPro" id="IPR012902">
    <property type="entry name" value="N_methyl_site"/>
</dbReference>
<evidence type="ECO:0000313" key="3">
    <source>
        <dbReference type="Proteomes" id="UP001620461"/>
    </source>
</evidence>
<feature type="transmembrane region" description="Helical" evidence="1">
    <location>
        <begin position="21"/>
        <end position="44"/>
    </location>
</feature>
<protein>
    <submittedName>
        <fullName evidence="2">Type IV pilin protein</fullName>
    </submittedName>
</protein>
<dbReference type="Gene3D" id="3.30.700.10">
    <property type="entry name" value="Glycoprotein, Type 4 Pilin"/>
    <property type="match status" value="1"/>
</dbReference>
<dbReference type="InterPro" id="IPR045584">
    <property type="entry name" value="Pilin-like"/>
</dbReference>
<dbReference type="Pfam" id="PF16732">
    <property type="entry name" value="ComP_DUS"/>
    <property type="match status" value="1"/>
</dbReference>
<accession>A0ABW8JH47</accession>
<keyword evidence="3" id="KW-1185">Reference proteome</keyword>
<dbReference type="SUPFAM" id="SSF54523">
    <property type="entry name" value="Pili subunits"/>
    <property type="match status" value="1"/>
</dbReference>
<sequence>MTKLRESVLRQKNRWPDARGFTLIELMVVVAIIAILTAIALPIYQQQVMRSRRTAAKSALFDVASREERYYSTTNNYATEFSTLGYSTVTNNTLSVPGNGQNFYTIQFSPASSSSTYTVQAVPVAGGPQANDQCGTYSLTDLGVQTNPGASQQSGCW</sequence>
<organism evidence="2 3">
    <name type="scientific">Dyella jejuensis</name>
    <dbReference type="NCBI Taxonomy" id="1432009"/>
    <lineage>
        <taxon>Bacteria</taxon>
        <taxon>Pseudomonadati</taxon>
        <taxon>Pseudomonadota</taxon>
        <taxon>Gammaproteobacteria</taxon>
        <taxon>Lysobacterales</taxon>
        <taxon>Rhodanobacteraceae</taxon>
        <taxon>Dyella</taxon>
    </lineage>
</organism>
<keyword evidence="1" id="KW-1133">Transmembrane helix</keyword>
<reference evidence="2 3" key="1">
    <citation type="submission" date="2020-10" db="EMBL/GenBank/DDBJ databases">
        <title>Phylogeny of dyella-like bacteria.</title>
        <authorList>
            <person name="Fu J."/>
        </authorList>
    </citation>
    <scope>NUCLEOTIDE SEQUENCE [LARGE SCALE GENOMIC DNA]</scope>
    <source>
        <strain evidence="2 3">JP1</strain>
    </source>
</reference>
<proteinExistence type="predicted"/>
<dbReference type="InterPro" id="IPR031982">
    <property type="entry name" value="PilE-like"/>
</dbReference>
<gene>
    <name evidence="2" type="ORF">ISP15_08740</name>
</gene>
<name>A0ABW8JH47_9GAMM</name>
<dbReference type="PROSITE" id="PS00409">
    <property type="entry name" value="PROKAR_NTER_METHYL"/>
    <property type="match status" value="1"/>
</dbReference>
<dbReference type="Proteomes" id="UP001620461">
    <property type="component" value="Unassembled WGS sequence"/>
</dbReference>
<dbReference type="PANTHER" id="PTHR30093">
    <property type="entry name" value="GENERAL SECRETION PATHWAY PROTEIN G"/>
    <property type="match status" value="1"/>
</dbReference>
<comment type="caution">
    <text evidence="2">The sequence shown here is derived from an EMBL/GenBank/DDBJ whole genome shotgun (WGS) entry which is preliminary data.</text>
</comment>
<dbReference type="NCBIfam" id="TIGR02532">
    <property type="entry name" value="IV_pilin_GFxxxE"/>
    <property type="match status" value="1"/>
</dbReference>
<dbReference type="PANTHER" id="PTHR30093:SF47">
    <property type="entry name" value="TYPE IV PILUS NON-CORE MINOR PILIN PILE"/>
    <property type="match status" value="1"/>
</dbReference>
<dbReference type="EMBL" id="JADIKJ010000008">
    <property type="protein sequence ID" value="MFK2900421.1"/>
    <property type="molecule type" value="Genomic_DNA"/>
</dbReference>
<dbReference type="Pfam" id="PF07963">
    <property type="entry name" value="N_methyl"/>
    <property type="match status" value="1"/>
</dbReference>
<evidence type="ECO:0000313" key="2">
    <source>
        <dbReference type="EMBL" id="MFK2900421.1"/>
    </source>
</evidence>
<evidence type="ECO:0000256" key="1">
    <source>
        <dbReference type="SAM" id="Phobius"/>
    </source>
</evidence>
<keyword evidence="1" id="KW-0472">Membrane</keyword>